<dbReference type="InterPro" id="IPR018683">
    <property type="entry name" value="DUF2169"/>
</dbReference>
<gene>
    <name evidence="3" type="ORF">J1C48_18715</name>
</gene>
<feature type="domain" description="DUF2169" evidence="2">
    <location>
        <begin position="41"/>
        <end position="98"/>
    </location>
</feature>
<reference evidence="3" key="1">
    <citation type="submission" date="2021-03" db="EMBL/GenBank/DDBJ databases">
        <title>Whole genome sequence of Jiella sp. CQZ9-1.</title>
        <authorList>
            <person name="Tuo L."/>
        </authorList>
    </citation>
    <scope>NUCLEOTIDE SEQUENCE</scope>
    <source>
        <strain evidence="3">CQZ9-1</strain>
    </source>
</reference>
<dbReference type="Pfam" id="PF09937">
    <property type="entry name" value="DUF2169"/>
    <property type="match status" value="1"/>
</dbReference>
<dbReference type="EMBL" id="JAFMPP010000040">
    <property type="protein sequence ID" value="MBO0664599.1"/>
    <property type="molecule type" value="Genomic_DNA"/>
</dbReference>
<name>A0A939G161_9HYPH</name>
<accession>A0A939G161</accession>
<feature type="region of interest" description="Disordered" evidence="1">
    <location>
        <begin position="92"/>
        <end position="122"/>
    </location>
</feature>
<comment type="caution">
    <text evidence="3">The sequence shown here is derived from an EMBL/GenBank/DDBJ whole genome shotgun (WGS) entry which is preliminary data.</text>
</comment>
<feature type="compositionally biased region" description="Basic and acidic residues" evidence="1">
    <location>
        <begin position="23"/>
        <end position="45"/>
    </location>
</feature>
<dbReference type="AlphaFoldDB" id="A0A939G161"/>
<feature type="region of interest" description="Disordered" evidence="1">
    <location>
        <begin position="1"/>
        <end position="45"/>
    </location>
</feature>
<proteinExistence type="predicted"/>
<organism evidence="3 4">
    <name type="scientific">Jiella flava</name>
    <dbReference type="NCBI Taxonomy" id="2816857"/>
    <lineage>
        <taxon>Bacteria</taxon>
        <taxon>Pseudomonadati</taxon>
        <taxon>Pseudomonadota</taxon>
        <taxon>Alphaproteobacteria</taxon>
        <taxon>Hyphomicrobiales</taxon>
        <taxon>Aurantimonadaceae</taxon>
        <taxon>Jiella</taxon>
    </lineage>
</organism>
<keyword evidence="4" id="KW-1185">Reference proteome</keyword>
<evidence type="ECO:0000256" key="1">
    <source>
        <dbReference type="SAM" id="MobiDB-lite"/>
    </source>
</evidence>
<sequence length="139" mass="15509">MKSGRAAPTASQSPPTDRSAFARRSDLSLEKAITDPEEARSPEDFDYRFYQCAPPDLIAEPWLKGDEPFELENLIPGYPRVKGHLPGLGFEIEIDQGAGPGRGPVGAAPWRPVPSEPRQHPRRILHRALHPRARCARRQ</sequence>
<evidence type="ECO:0000313" key="3">
    <source>
        <dbReference type="EMBL" id="MBO0664599.1"/>
    </source>
</evidence>
<protein>
    <submittedName>
        <fullName evidence="3">DUF2169 domain-containing protein</fullName>
    </submittedName>
</protein>
<evidence type="ECO:0000313" key="4">
    <source>
        <dbReference type="Proteomes" id="UP000664122"/>
    </source>
</evidence>
<dbReference type="Proteomes" id="UP000664122">
    <property type="component" value="Unassembled WGS sequence"/>
</dbReference>
<evidence type="ECO:0000259" key="2">
    <source>
        <dbReference type="Pfam" id="PF09937"/>
    </source>
</evidence>